<dbReference type="Proteomes" id="UP000092444">
    <property type="component" value="Unassembled WGS sequence"/>
</dbReference>
<name>A0A1B0G9V0_GLOMM</name>
<sequence length="255" mass="28870">MFVKQSRSRSSFATNTATSKLTSSTTTTTTTTTTARIPREQNIANTGKTITNVSDYQIRRLHIIANKPRAISVTRRGIKSITTPRTFTTTTILETLKFCVPNTIKVPETATTLKSQLNCLATKTKLLRVPSKRTTTTNDKIFVLRQQETQHQQNICHWLQLPSFQILLWILFTLLLLTKTTKANNNNIPVIHINICRNATPCFPVTFSVENASLSFVVKVLTATYPAITVIKKLNNKYAKKEEGKRKRRIFLCKL</sequence>
<feature type="compositionally biased region" description="Low complexity" evidence="1">
    <location>
        <begin position="13"/>
        <end position="35"/>
    </location>
</feature>
<proteinExistence type="predicted"/>
<reference evidence="3" key="1">
    <citation type="submission" date="2020-05" db="UniProtKB">
        <authorList>
            <consortium name="EnsemblMetazoa"/>
        </authorList>
    </citation>
    <scope>IDENTIFICATION</scope>
    <source>
        <strain evidence="3">Yale</strain>
    </source>
</reference>
<keyword evidence="2" id="KW-1133">Transmembrane helix</keyword>
<feature type="region of interest" description="Disordered" evidence="1">
    <location>
        <begin position="1"/>
        <end position="36"/>
    </location>
</feature>
<organism evidence="3 4">
    <name type="scientific">Glossina morsitans morsitans</name>
    <name type="common">Savannah tsetse fly</name>
    <dbReference type="NCBI Taxonomy" id="37546"/>
    <lineage>
        <taxon>Eukaryota</taxon>
        <taxon>Metazoa</taxon>
        <taxon>Ecdysozoa</taxon>
        <taxon>Arthropoda</taxon>
        <taxon>Hexapoda</taxon>
        <taxon>Insecta</taxon>
        <taxon>Pterygota</taxon>
        <taxon>Neoptera</taxon>
        <taxon>Endopterygota</taxon>
        <taxon>Diptera</taxon>
        <taxon>Brachycera</taxon>
        <taxon>Muscomorpha</taxon>
        <taxon>Hippoboscoidea</taxon>
        <taxon>Glossinidae</taxon>
        <taxon>Glossina</taxon>
    </lineage>
</organism>
<dbReference type="EnsemblMetazoa" id="GMOY010087-RA">
    <property type="protein sequence ID" value="GMOY010087-PA"/>
    <property type="gene ID" value="GMOY010087"/>
</dbReference>
<dbReference type="EMBL" id="CCAG010019245">
    <property type="status" value="NOT_ANNOTATED_CDS"/>
    <property type="molecule type" value="Genomic_DNA"/>
</dbReference>
<accession>A0A1B0G9V0</accession>
<evidence type="ECO:0000313" key="4">
    <source>
        <dbReference type="Proteomes" id="UP000092444"/>
    </source>
</evidence>
<evidence type="ECO:0000313" key="3">
    <source>
        <dbReference type="EnsemblMetazoa" id="GMOY010087-PA"/>
    </source>
</evidence>
<evidence type="ECO:0000256" key="1">
    <source>
        <dbReference type="SAM" id="MobiDB-lite"/>
    </source>
</evidence>
<keyword evidence="2" id="KW-0472">Membrane</keyword>
<dbReference type="VEuPathDB" id="VectorBase:GMOY010087"/>
<keyword evidence="2" id="KW-0812">Transmembrane</keyword>
<feature type="transmembrane region" description="Helical" evidence="2">
    <location>
        <begin position="158"/>
        <end position="177"/>
    </location>
</feature>
<protein>
    <submittedName>
        <fullName evidence="3">Uncharacterized protein</fullName>
    </submittedName>
</protein>
<dbReference type="AlphaFoldDB" id="A0A1B0G9V0"/>
<evidence type="ECO:0000256" key="2">
    <source>
        <dbReference type="SAM" id="Phobius"/>
    </source>
</evidence>
<keyword evidence="4" id="KW-1185">Reference proteome</keyword>